<keyword evidence="2" id="KW-0472">Membrane</keyword>
<protein>
    <recommendedName>
        <fullName evidence="5">DUF456 domain-containing protein</fullName>
    </recommendedName>
</protein>
<evidence type="ECO:0000256" key="1">
    <source>
        <dbReference type="SAM" id="MobiDB-lite"/>
    </source>
</evidence>
<keyword evidence="2" id="KW-0812">Transmembrane</keyword>
<reference evidence="3 4" key="1">
    <citation type="submission" date="2016-10" db="EMBL/GenBank/DDBJ databases">
        <authorList>
            <person name="de Groot N.N."/>
        </authorList>
    </citation>
    <scope>NUCLEOTIDE SEQUENCE [LARGE SCALE GENOMIC DNA]</scope>
    <source>
        <strain evidence="3 4">SP2</strain>
    </source>
</reference>
<dbReference type="AlphaFoldDB" id="A0A1I3IQB0"/>
<dbReference type="OMA" id="MAVENRP"/>
<evidence type="ECO:0008006" key="5">
    <source>
        <dbReference type="Google" id="ProtNLM"/>
    </source>
</evidence>
<feature type="compositionally biased region" description="Basic and acidic residues" evidence="1">
    <location>
        <begin position="174"/>
        <end position="184"/>
    </location>
</feature>
<organism evidence="3 4">
    <name type="scientific">Natronobacterium gregoryi</name>
    <dbReference type="NCBI Taxonomy" id="44930"/>
    <lineage>
        <taxon>Archaea</taxon>
        <taxon>Methanobacteriati</taxon>
        <taxon>Methanobacteriota</taxon>
        <taxon>Stenosarchaea group</taxon>
        <taxon>Halobacteria</taxon>
        <taxon>Halobacteriales</taxon>
        <taxon>Natrialbaceae</taxon>
        <taxon>Natronobacterium</taxon>
    </lineage>
</organism>
<evidence type="ECO:0000313" key="4">
    <source>
        <dbReference type="Proteomes" id="UP000182829"/>
    </source>
</evidence>
<evidence type="ECO:0000256" key="2">
    <source>
        <dbReference type="SAM" id="Phobius"/>
    </source>
</evidence>
<evidence type="ECO:0000313" key="3">
    <source>
        <dbReference type="EMBL" id="SFI50158.1"/>
    </source>
</evidence>
<gene>
    <name evidence="3" type="ORF">SAMN05443661_10124</name>
</gene>
<feature type="region of interest" description="Disordered" evidence="1">
    <location>
        <begin position="125"/>
        <end position="184"/>
    </location>
</feature>
<dbReference type="GeneID" id="14209842"/>
<dbReference type="RefSeq" id="WP_005580768.1">
    <property type="nucleotide sequence ID" value="NZ_FORO01000001.1"/>
</dbReference>
<proteinExistence type="predicted"/>
<feature type="compositionally biased region" description="Low complexity" evidence="1">
    <location>
        <begin position="136"/>
        <end position="152"/>
    </location>
</feature>
<dbReference type="EMBL" id="FORO01000001">
    <property type="protein sequence ID" value="SFI50158.1"/>
    <property type="molecule type" value="Genomic_DNA"/>
</dbReference>
<keyword evidence="2" id="KW-1133">Transmembrane helix</keyword>
<dbReference type="Proteomes" id="UP000182829">
    <property type="component" value="Unassembled WGS sequence"/>
</dbReference>
<feature type="transmembrane region" description="Helical" evidence="2">
    <location>
        <begin position="34"/>
        <end position="52"/>
    </location>
</feature>
<feature type="compositionally biased region" description="Basic and acidic residues" evidence="1">
    <location>
        <begin position="153"/>
        <end position="167"/>
    </location>
</feature>
<name>A0A1I3IQB0_9EURY</name>
<accession>A0A1I3IQB0</accession>
<feature type="transmembrane region" description="Helical" evidence="2">
    <location>
        <begin position="64"/>
        <end position="89"/>
    </location>
</feature>
<sequence length="184" mass="18469">MSDRSWRRFSLAGFVVALVAMAVGAAAGLALVPVAGSFVGLFVGGFVTGMAVENRPLLETAIAAALATLGVLAAGAGIGNEIVTAVAVLGVVDPATLLVSIVLAAAVGAFGAHFGDDLRDGLTEPVEEADARVRSSDSPSSPVAGSSASHAADAADEHEHGHERVADEPQNSADSRDDVEVDRN</sequence>
<feature type="transmembrane region" description="Helical" evidence="2">
    <location>
        <begin position="95"/>
        <end position="114"/>
    </location>
</feature>